<feature type="transmembrane region" description="Helical" evidence="1">
    <location>
        <begin position="37"/>
        <end position="60"/>
    </location>
</feature>
<keyword evidence="1" id="KW-0812">Transmembrane</keyword>
<dbReference type="InterPro" id="IPR057925">
    <property type="entry name" value="prePAAR_DddA"/>
</dbReference>
<keyword evidence="1" id="KW-1133">Transmembrane helix</keyword>
<keyword evidence="1" id="KW-0472">Membrane</keyword>
<dbReference type="Pfam" id="PF25799">
    <property type="entry name" value="prePAAR_I"/>
    <property type="match status" value="1"/>
</dbReference>
<evidence type="ECO:0000256" key="1">
    <source>
        <dbReference type="SAM" id="Phobius"/>
    </source>
</evidence>
<name>A0A0P9RJN0_9PSED</name>
<accession>A0A0P9RJN0</accession>
<organism evidence="3 4">
    <name type="scientific">Pseudomonas syringae pv. helianthi</name>
    <dbReference type="NCBI Taxonomy" id="251654"/>
    <lineage>
        <taxon>Bacteria</taxon>
        <taxon>Pseudomonadati</taxon>
        <taxon>Pseudomonadota</taxon>
        <taxon>Gammaproteobacteria</taxon>
        <taxon>Pseudomonadales</taxon>
        <taxon>Pseudomonadaceae</taxon>
        <taxon>Pseudomonas</taxon>
    </lineage>
</organism>
<dbReference type="AlphaFoldDB" id="A0A0P9RJN0"/>
<gene>
    <name evidence="3" type="ORF">ALO68_05228</name>
</gene>
<sequence>MGLPHCFFCSGLAGVGAMFEAARFGDEISHSSALGGFLIGAVLGIALIATVAIATFTCGFG</sequence>
<protein>
    <submittedName>
        <fullName evidence="3">YD repeat protein</fullName>
    </submittedName>
</protein>
<evidence type="ECO:0000259" key="2">
    <source>
        <dbReference type="Pfam" id="PF25799"/>
    </source>
</evidence>
<feature type="non-terminal residue" evidence="3">
    <location>
        <position position="61"/>
    </location>
</feature>
<evidence type="ECO:0000313" key="4">
    <source>
        <dbReference type="Proteomes" id="UP000050557"/>
    </source>
</evidence>
<evidence type="ECO:0000313" key="3">
    <source>
        <dbReference type="EMBL" id="KPX46064.1"/>
    </source>
</evidence>
<comment type="caution">
    <text evidence="3">The sequence shown here is derived from an EMBL/GenBank/DDBJ whole genome shotgun (WGS) entry which is preliminary data.</text>
</comment>
<dbReference type="Proteomes" id="UP000050557">
    <property type="component" value="Unassembled WGS sequence"/>
</dbReference>
<feature type="domain" description="Double-stranded DNA deaminase toxin A prePAAR motif" evidence="2">
    <location>
        <begin position="18"/>
        <end position="61"/>
    </location>
</feature>
<reference evidence="3 4" key="1">
    <citation type="submission" date="2015-09" db="EMBL/GenBank/DDBJ databases">
        <title>Genome announcement of multiple Pseudomonas syringae strains.</title>
        <authorList>
            <person name="Thakur S."/>
            <person name="Wang P.W."/>
            <person name="Gong Y."/>
            <person name="Weir B.S."/>
            <person name="Guttman D.S."/>
        </authorList>
    </citation>
    <scope>NUCLEOTIDE SEQUENCE [LARGE SCALE GENOMIC DNA]</scope>
    <source>
        <strain evidence="3 4">ICMP4531</strain>
    </source>
</reference>
<proteinExistence type="predicted"/>
<dbReference type="PATRIC" id="fig|251654.3.peg.3404"/>
<dbReference type="EMBL" id="LJQM01000107">
    <property type="protein sequence ID" value="KPX46064.1"/>
    <property type="molecule type" value="Genomic_DNA"/>
</dbReference>